<proteinExistence type="predicted"/>
<comment type="caution">
    <text evidence="3">The sequence shown here is derived from an EMBL/GenBank/DDBJ whole genome shotgun (WGS) entry which is preliminary data.</text>
</comment>
<feature type="signal peptide" evidence="1">
    <location>
        <begin position="1"/>
        <end position="20"/>
    </location>
</feature>
<name>A0A8J2UD73_9BACT</name>
<keyword evidence="4" id="KW-1185">Reference proteome</keyword>
<dbReference type="AlphaFoldDB" id="A0A8J2UD73"/>
<gene>
    <name evidence="3" type="ORF">GCM10011511_24450</name>
</gene>
<protein>
    <recommendedName>
        <fullName evidence="2">3-keto-alpha-glucoside-1,2-lyase/3-keto-2-hydroxy-glucal hydratase domain-containing protein</fullName>
    </recommendedName>
</protein>
<evidence type="ECO:0000313" key="4">
    <source>
        <dbReference type="Proteomes" id="UP000607559"/>
    </source>
</evidence>
<reference evidence="3" key="2">
    <citation type="submission" date="2020-09" db="EMBL/GenBank/DDBJ databases">
        <authorList>
            <person name="Sun Q."/>
            <person name="Zhou Y."/>
        </authorList>
    </citation>
    <scope>NUCLEOTIDE SEQUENCE</scope>
    <source>
        <strain evidence="3">CGMCC 1.15448</strain>
    </source>
</reference>
<dbReference type="Gene3D" id="2.60.120.560">
    <property type="entry name" value="Exo-inulinase, domain 1"/>
    <property type="match status" value="1"/>
</dbReference>
<dbReference type="RefSeq" id="WP_229688887.1">
    <property type="nucleotide sequence ID" value="NZ_BMJC01000002.1"/>
</dbReference>
<dbReference type="InterPro" id="IPR010496">
    <property type="entry name" value="AL/BT2_dom"/>
</dbReference>
<dbReference type="Pfam" id="PF06439">
    <property type="entry name" value="3keto-disac_hyd"/>
    <property type="match status" value="1"/>
</dbReference>
<sequence>MMRYCLLLLLLAATSFTGRLSDPGPGDGPGNLADDDWHSLFNGRNLKGWDSYLKGIGLNTDANKVFTVVTEEGEKVIRISGEITGGLSTKKEYGDYHLQLLFKWGVLTWGTKKGRKKDSGLLYHSVGPYGADNGAWMRSQEFQVEEGNVGDYWGCAGATADIPAIKKTDSDYVYSPTGALYTFRADSHTGRHCIKAGDAEHPTGHWNSLDLYCHGDTAVQVVNGQVMMILYHCGQVDNGTIKPLTKGKIQLQSEGAEVFYKQIRIRPITQLPAEILKQ</sequence>
<feature type="chain" id="PRO_5035286909" description="3-keto-alpha-glucoside-1,2-lyase/3-keto-2-hydroxy-glucal hydratase domain-containing protein" evidence="1">
    <location>
        <begin position="21"/>
        <end position="278"/>
    </location>
</feature>
<evidence type="ECO:0000313" key="3">
    <source>
        <dbReference type="EMBL" id="GGB00247.1"/>
    </source>
</evidence>
<evidence type="ECO:0000256" key="1">
    <source>
        <dbReference type="SAM" id="SignalP"/>
    </source>
</evidence>
<evidence type="ECO:0000259" key="2">
    <source>
        <dbReference type="Pfam" id="PF06439"/>
    </source>
</evidence>
<organism evidence="3 4">
    <name type="scientific">Puia dinghuensis</name>
    <dbReference type="NCBI Taxonomy" id="1792502"/>
    <lineage>
        <taxon>Bacteria</taxon>
        <taxon>Pseudomonadati</taxon>
        <taxon>Bacteroidota</taxon>
        <taxon>Chitinophagia</taxon>
        <taxon>Chitinophagales</taxon>
        <taxon>Chitinophagaceae</taxon>
        <taxon>Puia</taxon>
    </lineage>
</organism>
<dbReference type="Proteomes" id="UP000607559">
    <property type="component" value="Unassembled WGS sequence"/>
</dbReference>
<dbReference type="EMBL" id="BMJC01000002">
    <property type="protein sequence ID" value="GGB00247.1"/>
    <property type="molecule type" value="Genomic_DNA"/>
</dbReference>
<dbReference type="GO" id="GO:0016787">
    <property type="term" value="F:hydrolase activity"/>
    <property type="evidence" value="ECO:0007669"/>
    <property type="project" value="InterPro"/>
</dbReference>
<accession>A0A8J2UD73</accession>
<feature type="domain" description="3-keto-alpha-glucoside-1,2-lyase/3-keto-2-hydroxy-glucal hydratase" evidence="2">
    <location>
        <begin position="36"/>
        <end position="266"/>
    </location>
</feature>
<keyword evidence="1" id="KW-0732">Signal</keyword>
<reference evidence="3" key="1">
    <citation type="journal article" date="2014" name="Int. J. Syst. Evol. Microbiol.">
        <title>Complete genome sequence of Corynebacterium casei LMG S-19264T (=DSM 44701T), isolated from a smear-ripened cheese.</title>
        <authorList>
            <consortium name="US DOE Joint Genome Institute (JGI-PGF)"/>
            <person name="Walter F."/>
            <person name="Albersmeier A."/>
            <person name="Kalinowski J."/>
            <person name="Ruckert C."/>
        </authorList>
    </citation>
    <scope>NUCLEOTIDE SEQUENCE</scope>
    <source>
        <strain evidence="3">CGMCC 1.15448</strain>
    </source>
</reference>